<evidence type="ECO:0000256" key="4">
    <source>
        <dbReference type="ARBA" id="ARBA00022723"/>
    </source>
</evidence>
<reference evidence="9" key="1">
    <citation type="submission" date="2018-12" db="EMBL/GenBank/DDBJ databases">
        <title>Tengunoibacter tsumagoiensis gen. nov., sp. nov., Dictyobacter kobayashii sp. nov., D. alpinus sp. nov., and D. joshuensis sp. nov. and description of Dictyobacteraceae fam. nov. within the order Ktedonobacterales isolated from Tengu-no-mugimeshi.</title>
        <authorList>
            <person name="Wang C.M."/>
            <person name="Zheng Y."/>
            <person name="Sakai Y."/>
            <person name="Toyoda A."/>
            <person name="Minakuchi Y."/>
            <person name="Abe K."/>
            <person name="Yokota A."/>
            <person name="Yabe S."/>
        </authorList>
    </citation>
    <scope>NUCLEOTIDE SEQUENCE [LARGE SCALE GENOMIC DNA]</scope>
    <source>
        <strain evidence="9">S-27</strain>
    </source>
</reference>
<evidence type="ECO:0000256" key="3">
    <source>
        <dbReference type="ARBA" id="ARBA00012752"/>
    </source>
</evidence>
<accession>A0A401ZS11</accession>
<dbReference type="SUPFAM" id="SSF88713">
    <property type="entry name" value="Glycoside hydrolase/deacetylase"/>
    <property type="match status" value="1"/>
</dbReference>
<dbReference type="Pfam" id="PF01074">
    <property type="entry name" value="Glyco_hydro_38N"/>
    <property type="match status" value="1"/>
</dbReference>
<dbReference type="FunFam" id="1.20.1270.50:FF:000004">
    <property type="entry name" value="alpha-mannosidase 2C1 isoform X1"/>
    <property type="match status" value="1"/>
</dbReference>
<dbReference type="Gene3D" id="1.20.1270.50">
    <property type="entry name" value="Glycoside hydrolase family 38, central domain"/>
    <property type="match status" value="1"/>
</dbReference>
<sequence>MLHQIRWTIPKIAQRLTLIEPLVYRRRQALPPFRFQPLMSPQETPPVGVEVDDREWKTIEPYSYWGEWRQNFVLRSTFQIPSEWGQDAPLALYLPIGIAGDFIHPEVLAYIDGVAYAASDRYHHEFLLRPQWQDGQQHVLALHGWTGIGGEKGTQLLMKPAEVVQIDQPTRDFIATARVALGTAQVLTEATPARGKLLAALDRAFTILDTREPFGDAFYASVSKAHAALKEGIAQAGEPLDVEVVGTGHAHIDVAWLWTLGQTRRKASRTFYTVQRLMEQFPDYHFSQSQPQLYDYIRQDHPELFEAIKQRVAEGRWEATGGMWVEADCNLSGPESLARQFLLGRSFFKEHFGEHVDTPVLWLPDVFGYAWALPQLIKQAGLEYFFTIKIGWSQYNRLPYDSFWWQGIDGTRVLTHFSPTPEKGSAFASTYNAMATPEDILGTWTNFRQKDLGHDDVTPPVLTAFGFGDGGGGPTREMLENLRELAAFPAMPRTRQGHVDAFFRQLEETSGAQLPTWNGELYLEFHRGTYTTQSRNKRSNRKSEFLMHDAEFLAAQASLLNSGYSYPADAIGRAWQLICLNQFHDIIPGSSIHDVYVDSAEQYKEISELGTSVRDQAFQAIAEQVGGDVLLANPTSFERNDLAYWPQTLPAGKHLQISQSGETVSTQTSEQGTWIDAGTVAQFGITSLQLVEGEQKVPTTELTATKGLLENRYIRIELNRDGDITRVYDKLREREVLPEGAIANQFQAFEDRPLNWDAWDVDIFYDDKQWLAEPASAIRVVEEGPLRATLEIQRRILHSDYTQRISLSYNSPRLDVDTHIDWRERHILLKAAFPVDILSPMATYEIQWGNVQRPTHRNTSWDWARFETCAQKFVDLSEGDYGVSLLNDCKYGHDIKENVIRISLLRSPTMPDPEADQGEHRFTYSLLPHAGNWSEETISAAYALNDPLIVYTPERAASASANQQQLSSLFSVDKPNVIIETVKRAEDGNGIIVRLYESQRRRGRVTLTTGFELATVWHTNLLEENGEQLQSQGKQVSFNIKPYEIVTLRLVQV</sequence>
<gene>
    <name evidence="8" type="ORF">KDAU_69210</name>
</gene>
<keyword evidence="9" id="KW-1185">Reference proteome</keyword>
<dbReference type="InterPro" id="IPR011330">
    <property type="entry name" value="Glyco_hydro/deAcase_b/a-brl"/>
</dbReference>
<comment type="similarity">
    <text evidence="2">Belongs to the glycosyl hydrolase 38 family.</text>
</comment>
<organism evidence="8 9">
    <name type="scientific">Dictyobacter aurantiacus</name>
    <dbReference type="NCBI Taxonomy" id="1936993"/>
    <lineage>
        <taxon>Bacteria</taxon>
        <taxon>Bacillati</taxon>
        <taxon>Chloroflexota</taxon>
        <taxon>Ktedonobacteria</taxon>
        <taxon>Ktedonobacterales</taxon>
        <taxon>Dictyobacteraceae</taxon>
        <taxon>Dictyobacter</taxon>
    </lineage>
</organism>
<comment type="catalytic activity">
    <reaction evidence="1">
        <text>Hydrolysis of terminal, non-reducing alpha-D-mannose residues in alpha-D-mannosides.</text>
        <dbReference type="EC" id="3.2.1.24"/>
    </reaction>
</comment>
<dbReference type="RefSeq" id="WP_126602156.1">
    <property type="nucleotide sequence ID" value="NZ_BIFQ01000002.1"/>
</dbReference>
<dbReference type="GO" id="GO:0006013">
    <property type="term" value="P:mannose metabolic process"/>
    <property type="evidence" value="ECO:0007669"/>
    <property type="project" value="InterPro"/>
</dbReference>
<dbReference type="GO" id="GO:0030246">
    <property type="term" value="F:carbohydrate binding"/>
    <property type="evidence" value="ECO:0007669"/>
    <property type="project" value="InterPro"/>
</dbReference>
<name>A0A401ZS11_9CHLR</name>
<dbReference type="AlphaFoldDB" id="A0A401ZS11"/>
<evidence type="ECO:0000313" key="8">
    <source>
        <dbReference type="EMBL" id="GCE09592.1"/>
    </source>
</evidence>
<dbReference type="Proteomes" id="UP000287224">
    <property type="component" value="Unassembled WGS sequence"/>
</dbReference>
<proteinExistence type="inferred from homology"/>
<keyword evidence="6" id="KW-0326">Glycosidase</keyword>
<dbReference type="Pfam" id="PF07748">
    <property type="entry name" value="Glyco_hydro_38C"/>
    <property type="match status" value="1"/>
</dbReference>
<dbReference type="InterPro" id="IPR041147">
    <property type="entry name" value="GH38_C"/>
</dbReference>
<dbReference type="SUPFAM" id="SSF88688">
    <property type="entry name" value="Families 57/38 glycoside transferase middle domain"/>
    <property type="match status" value="1"/>
</dbReference>
<evidence type="ECO:0000256" key="5">
    <source>
        <dbReference type="ARBA" id="ARBA00022801"/>
    </source>
</evidence>
<dbReference type="Pfam" id="PF17677">
    <property type="entry name" value="Glyco_hydro38C2"/>
    <property type="match status" value="1"/>
</dbReference>
<dbReference type="EMBL" id="BIFQ01000002">
    <property type="protein sequence ID" value="GCE09592.1"/>
    <property type="molecule type" value="Genomic_DNA"/>
</dbReference>
<dbReference type="Gene3D" id="2.70.98.30">
    <property type="entry name" value="Golgi alpha-mannosidase II, domain 4"/>
    <property type="match status" value="1"/>
</dbReference>
<evidence type="ECO:0000256" key="2">
    <source>
        <dbReference type="ARBA" id="ARBA00009792"/>
    </source>
</evidence>
<dbReference type="InterPro" id="IPR027291">
    <property type="entry name" value="Glyco_hydro_38_N_sf"/>
</dbReference>
<feature type="domain" description="Glycoside hydrolase family 38 central" evidence="7">
    <location>
        <begin position="524"/>
        <end position="603"/>
    </location>
</feature>
<dbReference type="PANTHER" id="PTHR46017:SF1">
    <property type="entry name" value="ALPHA-MANNOSIDASE 2C1"/>
    <property type="match status" value="1"/>
</dbReference>
<dbReference type="Gene3D" id="2.60.40.2220">
    <property type="match status" value="1"/>
</dbReference>
<evidence type="ECO:0000259" key="7">
    <source>
        <dbReference type="SMART" id="SM00872"/>
    </source>
</evidence>
<dbReference type="OrthoDB" id="9772207at2"/>
<evidence type="ECO:0000313" key="9">
    <source>
        <dbReference type="Proteomes" id="UP000287224"/>
    </source>
</evidence>
<dbReference type="Pfam" id="PF09261">
    <property type="entry name" value="Alpha-mann_mid"/>
    <property type="match status" value="1"/>
</dbReference>
<dbReference type="InterPro" id="IPR011013">
    <property type="entry name" value="Gal_mutarotase_sf_dom"/>
</dbReference>
<dbReference type="FunFam" id="2.70.98.30:FF:000001">
    <property type="entry name" value="alpha-mannosidase 2C1 isoform X2"/>
    <property type="match status" value="1"/>
</dbReference>
<keyword evidence="4" id="KW-0479">Metal-binding</keyword>
<dbReference type="InterPro" id="IPR037094">
    <property type="entry name" value="Glyco_hydro_38_cen_sf"/>
</dbReference>
<dbReference type="FunFam" id="3.20.110.10:FF:000002">
    <property type="entry name" value="alpha-mannosidase 2C1 isoform X1"/>
    <property type="match status" value="1"/>
</dbReference>
<dbReference type="InterPro" id="IPR000602">
    <property type="entry name" value="Glyco_hydro_38_N"/>
</dbReference>
<dbReference type="SUPFAM" id="SSF74650">
    <property type="entry name" value="Galactose mutarotase-like"/>
    <property type="match status" value="1"/>
</dbReference>
<dbReference type="GO" id="GO:0009313">
    <property type="term" value="P:oligosaccharide catabolic process"/>
    <property type="evidence" value="ECO:0007669"/>
    <property type="project" value="TreeGrafter"/>
</dbReference>
<dbReference type="InterPro" id="IPR011682">
    <property type="entry name" value="Glyco_hydro_38_C"/>
</dbReference>
<dbReference type="PANTHER" id="PTHR46017">
    <property type="entry name" value="ALPHA-MANNOSIDASE 2C1"/>
    <property type="match status" value="1"/>
</dbReference>
<dbReference type="GO" id="GO:0004559">
    <property type="term" value="F:alpha-mannosidase activity"/>
    <property type="evidence" value="ECO:0007669"/>
    <property type="project" value="UniProtKB-EC"/>
</dbReference>
<keyword evidence="5" id="KW-0378">Hydrolase</keyword>
<evidence type="ECO:0000256" key="1">
    <source>
        <dbReference type="ARBA" id="ARBA00000365"/>
    </source>
</evidence>
<dbReference type="EC" id="3.2.1.24" evidence="3"/>
<dbReference type="InterPro" id="IPR015341">
    <property type="entry name" value="Glyco_hydro_38_cen"/>
</dbReference>
<dbReference type="Gene3D" id="3.20.110.10">
    <property type="entry name" value="Glycoside hydrolase 38, N terminal domain"/>
    <property type="match status" value="1"/>
</dbReference>
<protein>
    <recommendedName>
        <fullName evidence="3">alpha-mannosidase</fullName>
        <ecNumber evidence="3">3.2.1.24</ecNumber>
    </recommendedName>
</protein>
<dbReference type="GO" id="GO:0046872">
    <property type="term" value="F:metal ion binding"/>
    <property type="evidence" value="ECO:0007669"/>
    <property type="project" value="UniProtKB-KW"/>
</dbReference>
<dbReference type="InterPro" id="IPR028995">
    <property type="entry name" value="Glyco_hydro_57/38_cen_sf"/>
</dbReference>
<dbReference type="SMART" id="SM00872">
    <property type="entry name" value="Alpha-mann_mid"/>
    <property type="match status" value="1"/>
</dbReference>
<comment type="caution">
    <text evidence="8">The sequence shown here is derived from an EMBL/GenBank/DDBJ whole genome shotgun (WGS) entry which is preliminary data.</text>
</comment>
<dbReference type="CDD" id="cd10789">
    <property type="entry name" value="GH38N_AMII_ER_cytosolic"/>
    <property type="match status" value="1"/>
</dbReference>
<evidence type="ECO:0000256" key="6">
    <source>
        <dbReference type="ARBA" id="ARBA00023295"/>
    </source>
</evidence>